<accession>A0A183A0K9</accession>
<evidence type="ECO:0000256" key="1">
    <source>
        <dbReference type="SAM" id="MobiDB-lite"/>
    </source>
</evidence>
<reference evidence="2" key="1">
    <citation type="submission" date="2016-06" db="UniProtKB">
        <authorList>
            <consortium name="WormBaseParasite"/>
        </authorList>
    </citation>
    <scope>IDENTIFICATION</scope>
</reference>
<feature type="compositionally biased region" description="Polar residues" evidence="1">
    <location>
        <begin position="1"/>
        <end position="33"/>
    </location>
</feature>
<organism evidence="2">
    <name type="scientific">Echinostoma caproni</name>
    <dbReference type="NCBI Taxonomy" id="27848"/>
    <lineage>
        <taxon>Eukaryota</taxon>
        <taxon>Metazoa</taxon>
        <taxon>Spiralia</taxon>
        <taxon>Lophotrochozoa</taxon>
        <taxon>Platyhelminthes</taxon>
        <taxon>Trematoda</taxon>
        <taxon>Digenea</taxon>
        <taxon>Plagiorchiida</taxon>
        <taxon>Echinostomata</taxon>
        <taxon>Echinostomatoidea</taxon>
        <taxon>Echinostomatidae</taxon>
        <taxon>Echinostoma</taxon>
    </lineage>
</organism>
<dbReference type="WBParaSite" id="ECPE_0000049401-mRNA-1">
    <property type="protein sequence ID" value="ECPE_0000049401-mRNA-1"/>
    <property type="gene ID" value="ECPE_0000049401"/>
</dbReference>
<protein>
    <submittedName>
        <fullName evidence="2">ADAM metallopeptidase with thrombospondin type 1 motif, 9</fullName>
    </submittedName>
</protein>
<name>A0A183A0K9_9TREM</name>
<proteinExistence type="predicted"/>
<evidence type="ECO:0000313" key="2">
    <source>
        <dbReference type="WBParaSite" id="ECPE_0000049401-mRNA-1"/>
    </source>
</evidence>
<sequence length="97" mass="10414">LEGQHQSPAHAAQRTTSTPVSGSATSTLSPTEQSRNEEGPEPTPVRWMILPAAARKDRADDVPTQLETGKELRYNIQHTIVELPGSHSTVGTTSSQV</sequence>
<dbReference type="AlphaFoldDB" id="A0A183A0K9"/>
<feature type="region of interest" description="Disordered" evidence="1">
    <location>
        <begin position="1"/>
        <end position="46"/>
    </location>
</feature>